<dbReference type="PROSITE" id="PS50878">
    <property type="entry name" value="RT_POL"/>
    <property type="match status" value="1"/>
</dbReference>
<keyword evidence="3" id="KW-0808">Transferase</keyword>
<sequence length="294" mass="34563">MQNLYYQLYLSYLEARKNKRNTNNQLAFEIDVETKLYELAQQITNKTYIPKPSIAFMVYKPVQREIFAVDFSDRVVNHLIYRCIYQDHVAPYLIPDSYSCRKGKGTLHGTKRLNHFIKSCSNNYKQEAYILKLDIKGYFMNMSHSILYNKVIQFLKPKIRYLGLDYTTLNFLLQKTIFTNVAIGCRIKGNRSNWKTLPKDKSLFSKPNGIGLPIGNLTSQVFGNIYLNQLDHYIKNTLQIKYYSRYVDDMVFVHKNKNLLKNIIPLVQSELDNIGLTIHPKNYTYSIIVKVLYF</sequence>
<dbReference type="GO" id="GO:0003964">
    <property type="term" value="F:RNA-directed DNA polymerase activity"/>
    <property type="evidence" value="ECO:0007669"/>
    <property type="project" value="UniProtKB-KW"/>
</dbReference>
<dbReference type="PANTHER" id="PTHR34047:SF8">
    <property type="entry name" value="PROTEIN YKFC"/>
    <property type="match status" value="1"/>
</dbReference>
<gene>
    <name evidence="3" type="ORF">JL193_11615</name>
</gene>
<dbReference type="InterPro" id="IPR000477">
    <property type="entry name" value="RT_dom"/>
</dbReference>
<organism evidence="3 4">
    <name type="scientific">Polaribacter batillariae</name>
    <dbReference type="NCBI Taxonomy" id="2808900"/>
    <lineage>
        <taxon>Bacteria</taxon>
        <taxon>Pseudomonadati</taxon>
        <taxon>Bacteroidota</taxon>
        <taxon>Flavobacteriia</taxon>
        <taxon>Flavobacteriales</taxon>
        <taxon>Flavobacteriaceae</taxon>
    </lineage>
</organism>
<name>A0ABX7SSC6_9FLAO</name>
<dbReference type="PANTHER" id="PTHR34047">
    <property type="entry name" value="NUCLEAR INTRON MATURASE 1, MITOCHONDRIAL-RELATED"/>
    <property type="match status" value="1"/>
</dbReference>
<evidence type="ECO:0000256" key="1">
    <source>
        <dbReference type="ARBA" id="ARBA00034120"/>
    </source>
</evidence>
<dbReference type="CDD" id="cd01646">
    <property type="entry name" value="RT_Bac_retron_I"/>
    <property type="match status" value="1"/>
</dbReference>
<dbReference type="InterPro" id="IPR051083">
    <property type="entry name" value="GrpII_Intron_Splice-Mob/Def"/>
</dbReference>
<dbReference type="EMBL" id="CP071795">
    <property type="protein sequence ID" value="QTD36777.1"/>
    <property type="molecule type" value="Genomic_DNA"/>
</dbReference>
<evidence type="ECO:0000259" key="2">
    <source>
        <dbReference type="PROSITE" id="PS50878"/>
    </source>
</evidence>
<keyword evidence="3" id="KW-0695">RNA-directed DNA polymerase</keyword>
<dbReference type="Pfam" id="PF00078">
    <property type="entry name" value="RVT_1"/>
    <property type="match status" value="1"/>
</dbReference>
<evidence type="ECO:0000313" key="4">
    <source>
        <dbReference type="Proteomes" id="UP000663935"/>
    </source>
</evidence>
<proteinExistence type="inferred from homology"/>
<protein>
    <submittedName>
        <fullName evidence="3">Reverse transcriptase</fullName>
    </submittedName>
</protein>
<accession>A0ABX7SSC6</accession>
<keyword evidence="3" id="KW-0548">Nucleotidyltransferase</keyword>
<keyword evidence="4" id="KW-1185">Reference proteome</keyword>
<dbReference type="Proteomes" id="UP000663935">
    <property type="component" value="Chromosome"/>
</dbReference>
<comment type="similarity">
    <text evidence="1">Belongs to the bacterial reverse transcriptase family.</text>
</comment>
<dbReference type="RefSeq" id="WP_207970958.1">
    <property type="nucleotide sequence ID" value="NZ_CP071795.1"/>
</dbReference>
<dbReference type="InterPro" id="IPR043502">
    <property type="entry name" value="DNA/RNA_pol_sf"/>
</dbReference>
<evidence type="ECO:0000313" key="3">
    <source>
        <dbReference type="EMBL" id="QTD36777.1"/>
    </source>
</evidence>
<reference evidence="3 4" key="1">
    <citation type="submission" date="2021-03" db="EMBL/GenBank/DDBJ databases">
        <title>Complete genome of Polaribacter_sp.G4M1.</title>
        <authorList>
            <person name="Jeong S.W."/>
            <person name="Bae J.W."/>
        </authorList>
    </citation>
    <scope>NUCLEOTIDE SEQUENCE [LARGE SCALE GENOMIC DNA]</scope>
    <source>
        <strain evidence="3 4">G4M1</strain>
    </source>
</reference>
<feature type="domain" description="Reverse transcriptase" evidence="2">
    <location>
        <begin position="30"/>
        <end position="294"/>
    </location>
</feature>
<dbReference type="SUPFAM" id="SSF56672">
    <property type="entry name" value="DNA/RNA polymerases"/>
    <property type="match status" value="1"/>
</dbReference>